<evidence type="ECO:0000259" key="6">
    <source>
        <dbReference type="Pfam" id="PF05175"/>
    </source>
</evidence>
<feature type="binding site" evidence="5">
    <location>
        <begin position="180"/>
        <end position="183"/>
    </location>
    <ligand>
        <name>substrate</name>
    </ligand>
</feature>
<keyword evidence="1 5" id="KW-0489">Methyltransferase</keyword>
<dbReference type="EMBL" id="SHKX01000011">
    <property type="protein sequence ID" value="RZU47193.1"/>
    <property type="molecule type" value="Genomic_DNA"/>
</dbReference>
<dbReference type="Pfam" id="PF17827">
    <property type="entry name" value="PrmC_N"/>
    <property type="match status" value="1"/>
</dbReference>
<dbReference type="GO" id="GO:0032259">
    <property type="term" value="P:methylation"/>
    <property type="evidence" value="ECO:0007669"/>
    <property type="project" value="UniProtKB-KW"/>
</dbReference>
<evidence type="ECO:0000256" key="2">
    <source>
        <dbReference type="ARBA" id="ARBA00022679"/>
    </source>
</evidence>
<dbReference type="Gene3D" id="3.40.50.150">
    <property type="entry name" value="Vaccinia Virus protein VP39"/>
    <property type="match status" value="1"/>
</dbReference>
<dbReference type="Gene3D" id="1.10.8.10">
    <property type="entry name" value="DNA helicase RuvA subunit, C-terminal domain"/>
    <property type="match status" value="1"/>
</dbReference>
<evidence type="ECO:0000313" key="8">
    <source>
        <dbReference type="EMBL" id="RZU47193.1"/>
    </source>
</evidence>
<comment type="catalytic activity">
    <reaction evidence="4 5">
        <text>L-glutaminyl-[peptide chain release factor] + S-adenosyl-L-methionine = N(5)-methyl-L-glutaminyl-[peptide chain release factor] + S-adenosyl-L-homocysteine + H(+)</text>
        <dbReference type="Rhea" id="RHEA:42896"/>
        <dbReference type="Rhea" id="RHEA-COMP:10271"/>
        <dbReference type="Rhea" id="RHEA-COMP:10272"/>
        <dbReference type="ChEBI" id="CHEBI:15378"/>
        <dbReference type="ChEBI" id="CHEBI:30011"/>
        <dbReference type="ChEBI" id="CHEBI:57856"/>
        <dbReference type="ChEBI" id="CHEBI:59789"/>
        <dbReference type="ChEBI" id="CHEBI:61891"/>
        <dbReference type="EC" id="2.1.1.297"/>
    </reaction>
</comment>
<dbReference type="InterPro" id="IPR002052">
    <property type="entry name" value="DNA_methylase_N6_adenine_CS"/>
</dbReference>
<keyword evidence="2 5" id="KW-0808">Transferase</keyword>
<comment type="function">
    <text evidence="5">Methylates the class 1 translation termination release factors RF1/PrfA and RF2/PrfB on the glutamine residue of the universally conserved GGQ motif.</text>
</comment>
<evidence type="ECO:0000259" key="7">
    <source>
        <dbReference type="Pfam" id="PF17827"/>
    </source>
</evidence>
<dbReference type="InterPro" id="IPR019874">
    <property type="entry name" value="RF_methyltr_PrmC"/>
</dbReference>
<name>A0A4Q7ZB67_9GAMM</name>
<protein>
    <recommendedName>
        <fullName evidence="5">Release factor glutamine methyltransferase</fullName>
        <shortName evidence="5">RF MTase</shortName>
        <ecNumber evidence="5">2.1.1.297</ecNumber>
    </recommendedName>
    <alternativeName>
        <fullName evidence="5">N5-glutamine methyltransferase PrmC</fullName>
    </alternativeName>
    <alternativeName>
        <fullName evidence="5">Protein-(glutamine-N5) MTase PrmC</fullName>
    </alternativeName>
    <alternativeName>
        <fullName evidence="5">Protein-glutamine N-methyltransferase PrmC</fullName>
    </alternativeName>
</protein>
<dbReference type="AlphaFoldDB" id="A0A4Q7ZB67"/>
<organism evidence="8 9">
    <name type="scientific">Fluviicoccus keumensis</name>
    <dbReference type="NCBI Taxonomy" id="1435465"/>
    <lineage>
        <taxon>Bacteria</taxon>
        <taxon>Pseudomonadati</taxon>
        <taxon>Pseudomonadota</taxon>
        <taxon>Gammaproteobacteria</taxon>
        <taxon>Moraxellales</taxon>
        <taxon>Moraxellaceae</taxon>
        <taxon>Fluviicoccus</taxon>
    </lineage>
</organism>
<feature type="binding site" evidence="5">
    <location>
        <begin position="115"/>
        <end position="119"/>
    </location>
    <ligand>
        <name>S-adenosyl-L-methionine</name>
        <dbReference type="ChEBI" id="CHEBI:59789"/>
    </ligand>
</feature>
<dbReference type="GO" id="GO:0102559">
    <property type="term" value="F:peptide chain release factor N(5)-glutamine methyltransferase activity"/>
    <property type="evidence" value="ECO:0007669"/>
    <property type="project" value="UniProtKB-EC"/>
</dbReference>
<dbReference type="InterPro" id="IPR040758">
    <property type="entry name" value="PrmC_N"/>
</dbReference>
<dbReference type="GO" id="GO:0003676">
    <property type="term" value="F:nucleic acid binding"/>
    <property type="evidence" value="ECO:0007669"/>
    <property type="project" value="InterPro"/>
</dbReference>
<dbReference type="CDD" id="cd02440">
    <property type="entry name" value="AdoMet_MTases"/>
    <property type="match status" value="1"/>
</dbReference>
<feature type="domain" description="Methyltransferase small" evidence="6">
    <location>
        <begin position="109"/>
        <end position="190"/>
    </location>
</feature>
<dbReference type="InterPro" id="IPR050320">
    <property type="entry name" value="N5-glutamine_MTase"/>
</dbReference>
<dbReference type="PANTHER" id="PTHR18895:SF74">
    <property type="entry name" value="MTRF1L RELEASE FACTOR GLUTAMINE METHYLTRANSFERASE"/>
    <property type="match status" value="1"/>
</dbReference>
<dbReference type="EC" id="2.1.1.297" evidence="5"/>
<evidence type="ECO:0000256" key="4">
    <source>
        <dbReference type="ARBA" id="ARBA00048391"/>
    </source>
</evidence>
<keyword evidence="9" id="KW-1185">Reference proteome</keyword>
<dbReference type="InterPro" id="IPR007848">
    <property type="entry name" value="Small_mtfrase_dom"/>
</dbReference>
<dbReference type="RefSeq" id="WP_130412470.1">
    <property type="nucleotide sequence ID" value="NZ_SHKX01000011.1"/>
</dbReference>
<comment type="caution">
    <text evidence="8">The sequence shown here is derived from an EMBL/GenBank/DDBJ whole genome shotgun (WGS) entry which is preliminary data.</text>
</comment>
<dbReference type="NCBIfam" id="TIGR03534">
    <property type="entry name" value="RF_mod_PrmC"/>
    <property type="match status" value="1"/>
</dbReference>
<dbReference type="NCBIfam" id="TIGR00536">
    <property type="entry name" value="hemK_fam"/>
    <property type="match status" value="1"/>
</dbReference>
<dbReference type="OrthoDB" id="9800643at2"/>
<comment type="similarity">
    <text evidence="5">Belongs to the protein N5-glutamine methyltransferase family. PrmC subfamily.</text>
</comment>
<reference evidence="8 9" key="1">
    <citation type="submission" date="2019-02" db="EMBL/GenBank/DDBJ databases">
        <title>Genomic Encyclopedia of Type Strains, Phase IV (KMG-IV): sequencing the most valuable type-strain genomes for metagenomic binning, comparative biology and taxonomic classification.</title>
        <authorList>
            <person name="Goeker M."/>
        </authorList>
    </citation>
    <scope>NUCLEOTIDE SEQUENCE [LARGE SCALE GENOMIC DNA]</scope>
    <source>
        <strain evidence="8 9">DSM 105135</strain>
    </source>
</reference>
<dbReference type="SUPFAM" id="SSF53335">
    <property type="entry name" value="S-adenosyl-L-methionine-dependent methyltransferases"/>
    <property type="match status" value="1"/>
</dbReference>
<dbReference type="Pfam" id="PF05175">
    <property type="entry name" value="MTS"/>
    <property type="match status" value="1"/>
</dbReference>
<dbReference type="PANTHER" id="PTHR18895">
    <property type="entry name" value="HEMK METHYLTRANSFERASE"/>
    <property type="match status" value="1"/>
</dbReference>
<accession>A0A4Q7ZB67</accession>
<dbReference type="HAMAP" id="MF_02126">
    <property type="entry name" value="RF_methyltr_PrmC"/>
    <property type="match status" value="1"/>
</dbReference>
<feature type="binding site" evidence="5">
    <location>
        <position position="138"/>
    </location>
    <ligand>
        <name>S-adenosyl-L-methionine</name>
        <dbReference type="ChEBI" id="CHEBI:59789"/>
    </ligand>
</feature>
<evidence type="ECO:0000256" key="3">
    <source>
        <dbReference type="ARBA" id="ARBA00022691"/>
    </source>
</evidence>
<feature type="domain" description="Release factor glutamine methyltransferase N-terminal" evidence="7">
    <location>
        <begin position="20"/>
        <end position="71"/>
    </location>
</feature>
<dbReference type="FunFam" id="3.40.50.150:FF:000053">
    <property type="entry name" value="Release factor glutamine methyltransferase"/>
    <property type="match status" value="1"/>
</dbReference>
<dbReference type="InterPro" id="IPR004556">
    <property type="entry name" value="HemK-like"/>
</dbReference>
<dbReference type="Proteomes" id="UP000292423">
    <property type="component" value="Unassembled WGS sequence"/>
</dbReference>
<keyword evidence="3 5" id="KW-0949">S-adenosyl-L-methionine</keyword>
<evidence type="ECO:0000313" key="9">
    <source>
        <dbReference type="Proteomes" id="UP000292423"/>
    </source>
</evidence>
<dbReference type="PROSITE" id="PS00092">
    <property type="entry name" value="N6_MTASE"/>
    <property type="match status" value="1"/>
</dbReference>
<proteinExistence type="inferred from homology"/>
<feature type="binding site" evidence="5">
    <location>
        <position position="166"/>
    </location>
    <ligand>
        <name>S-adenosyl-L-methionine</name>
        <dbReference type="ChEBI" id="CHEBI:59789"/>
    </ligand>
</feature>
<sequence>MVTVGDLKAAPLWREPLDREALYRLLSRVTGKTPTILTAFPETALSADQQAAFNALADRYRQGEPLAYILGEQAFWTLNLTVTPDVLIPRPDTECVVEAVLESGKGQVWRVADLGTGSGAIALSLAQEHPEWSVVATDASAAALAVARGNAAALPRCNIDFRLGSWFEPLDGRFHCIVSNPPYIADDDPHMTALAHEPRSALVAPLQGLADIDWLTAHAAQYLHPDGWLVIEHGWRQGEAVRELFRRSGFRDVTTGYDYGGNPRYTRGQL</sequence>
<evidence type="ECO:0000256" key="1">
    <source>
        <dbReference type="ARBA" id="ARBA00022603"/>
    </source>
</evidence>
<gene>
    <name evidence="5" type="primary">prmC</name>
    <name evidence="8" type="ORF">EV700_1588</name>
</gene>
<feature type="binding site" evidence="5">
    <location>
        <position position="180"/>
    </location>
    <ligand>
        <name>S-adenosyl-L-methionine</name>
        <dbReference type="ChEBI" id="CHEBI:59789"/>
    </ligand>
</feature>
<dbReference type="InterPro" id="IPR029063">
    <property type="entry name" value="SAM-dependent_MTases_sf"/>
</dbReference>
<evidence type="ECO:0000256" key="5">
    <source>
        <dbReference type="HAMAP-Rule" id="MF_02126"/>
    </source>
</evidence>